<comment type="caution">
    <text evidence="2">The sequence shown here is derived from an EMBL/GenBank/DDBJ whole genome shotgun (WGS) entry which is preliminary data.</text>
</comment>
<feature type="region of interest" description="Disordered" evidence="1">
    <location>
        <begin position="1"/>
        <end position="32"/>
    </location>
</feature>
<organism evidence="2 3">
    <name type="scientific">Phytophthora megakarya</name>
    <dbReference type="NCBI Taxonomy" id="4795"/>
    <lineage>
        <taxon>Eukaryota</taxon>
        <taxon>Sar</taxon>
        <taxon>Stramenopiles</taxon>
        <taxon>Oomycota</taxon>
        <taxon>Peronosporomycetes</taxon>
        <taxon>Peronosporales</taxon>
        <taxon>Peronosporaceae</taxon>
        <taxon>Phytophthora</taxon>
    </lineage>
</organism>
<evidence type="ECO:0000313" key="2">
    <source>
        <dbReference type="EMBL" id="OWY93528.1"/>
    </source>
</evidence>
<keyword evidence="3" id="KW-1185">Reference proteome</keyword>
<sequence length="153" mass="16925">MTIKTMSLNPAHNESFEGNGNSANTPTGSPQSIEGIEAEDLKKITLAGDMWVVDTGAGRAITPDRSWFKSSFDALPKPHLNIGVNKAECLNPKRGLSALMLRDVSYGSKWGSNLLSAYYLAKQGYRHFQSKSGDFLFFIGENFKPCCYLPQWQ</sequence>
<dbReference type="AlphaFoldDB" id="A0A225UKN1"/>
<proteinExistence type="predicted"/>
<reference evidence="3" key="1">
    <citation type="submission" date="2017-03" db="EMBL/GenBank/DDBJ databases">
        <title>Phytopthora megakarya and P. palmivora, two closely related causual agents of cacao black pod achieved similar genome size and gene model numbers by different mechanisms.</title>
        <authorList>
            <person name="Ali S."/>
            <person name="Shao J."/>
            <person name="Larry D.J."/>
            <person name="Kronmiller B."/>
            <person name="Shen D."/>
            <person name="Strem M.D."/>
            <person name="Melnick R.L."/>
            <person name="Guiltinan M.J."/>
            <person name="Tyler B.M."/>
            <person name="Meinhardt L.W."/>
            <person name="Bailey B.A."/>
        </authorList>
    </citation>
    <scope>NUCLEOTIDE SEQUENCE [LARGE SCALE GENOMIC DNA]</scope>
    <source>
        <strain evidence="3">zdho120</strain>
    </source>
</reference>
<evidence type="ECO:0000256" key="1">
    <source>
        <dbReference type="SAM" id="MobiDB-lite"/>
    </source>
</evidence>
<accession>A0A225UKN1</accession>
<name>A0A225UKN1_9STRA</name>
<dbReference type="Proteomes" id="UP000198211">
    <property type="component" value="Unassembled WGS sequence"/>
</dbReference>
<evidence type="ECO:0008006" key="4">
    <source>
        <dbReference type="Google" id="ProtNLM"/>
    </source>
</evidence>
<protein>
    <recommendedName>
        <fullName evidence="4">Polyprotein</fullName>
    </recommendedName>
</protein>
<evidence type="ECO:0000313" key="3">
    <source>
        <dbReference type="Proteomes" id="UP000198211"/>
    </source>
</evidence>
<dbReference type="EMBL" id="NBNE01015907">
    <property type="protein sequence ID" value="OWY93528.1"/>
    <property type="molecule type" value="Genomic_DNA"/>
</dbReference>
<gene>
    <name evidence="2" type="ORF">PHMEG_00037045</name>
</gene>